<dbReference type="RefSeq" id="WP_024005287.1">
    <property type="nucleotide sequence ID" value="NZ_KI650979.1"/>
</dbReference>
<dbReference type="GO" id="GO:0051536">
    <property type="term" value="F:iron-sulfur cluster binding"/>
    <property type="evidence" value="ECO:0007669"/>
    <property type="project" value="InterPro"/>
</dbReference>
<dbReference type="InterPro" id="IPR036010">
    <property type="entry name" value="2Fe-2S_ferredoxin-like_sf"/>
</dbReference>
<dbReference type="GO" id="GO:0016491">
    <property type="term" value="F:oxidoreductase activity"/>
    <property type="evidence" value="ECO:0007669"/>
    <property type="project" value="UniProtKB-KW"/>
</dbReference>
<reference evidence="2 3" key="1">
    <citation type="journal article" date="2014" name="Genome Announc.">
        <title>Draft Genome Sequence of Advenella kashmirensis Strain W13003, a Polycyclic Aromatic Hydrocarbon-Degrading Bacterium.</title>
        <authorList>
            <person name="Wang X."/>
            <person name="Jin D."/>
            <person name="Zhou L."/>
            <person name="Wu L."/>
            <person name="An W."/>
            <person name="Zhao L."/>
        </authorList>
    </citation>
    <scope>NUCLEOTIDE SEQUENCE [LARGE SCALE GENOMIC DNA]</scope>
    <source>
        <strain evidence="2 3">W13003</strain>
    </source>
</reference>
<protein>
    <submittedName>
        <fullName evidence="2">NAD(FAD)-dependent dehydrogenase</fullName>
    </submittedName>
</protein>
<evidence type="ECO:0000256" key="1">
    <source>
        <dbReference type="ARBA" id="ARBA00023002"/>
    </source>
</evidence>
<gene>
    <name evidence="2" type="ORF">W822_11605</name>
</gene>
<dbReference type="SUPFAM" id="SSF54292">
    <property type="entry name" value="2Fe-2S ferredoxin-like"/>
    <property type="match status" value="1"/>
</dbReference>
<dbReference type="PATRIC" id="fig|1424334.3.peg.2337"/>
<dbReference type="InterPro" id="IPR042204">
    <property type="entry name" value="2Fe-2S-bd_N"/>
</dbReference>
<dbReference type="AlphaFoldDB" id="V8QU03"/>
<name>V8QU03_9BURK</name>
<accession>V8QU03</accession>
<dbReference type="EMBL" id="AYXT01000009">
    <property type="protein sequence ID" value="ETF03426.1"/>
    <property type="molecule type" value="Genomic_DNA"/>
</dbReference>
<dbReference type="OrthoDB" id="573392at2"/>
<evidence type="ECO:0000313" key="3">
    <source>
        <dbReference type="Proteomes" id="UP000018733"/>
    </source>
</evidence>
<dbReference type="eggNOG" id="COG3383">
    <property type="taxonomic scope" value="Bacteria"/>
</dbReference>
<dbReference type="STRING" id="1424334.W822_11605"/>
<evidence type="ECO:0000313" key="2">
    <source>
        <dbReference type="EMBL" id="ETF03426.1"/>
    </source>
</evidence>
<dbReference type="Gene3D" id="3.10.20.440">
    <property type="entry name" value="2Fe-2S iron-sulphur cluster binding domain, sarcosine oxidase, alpha subunit, N-terminal domain"/>
    <property type="match status" value="1"/>
</dbReference>
<keyword evidence="3" id="KW-1185">Reference proteome</keyword>
<dbReference type="Pfam" id="PF13510">
    <property type="entry name" value="Fer2_4"/>
    <property type="match status" value="1"/>
</dbReference>
<organism evidence="2 3">
    <name type="scientific">Advenella kashmirensis W13003</name>
    <dbReference type="NCBI Taxonomy" id="1424334"/>
    <lineage>
        <taxon>Bacteria</taxon>
        <taxon>Pseudomonadati</taxon>
        <taxon>Pseudomonadota</taxon>
        <taxon>Betaproteobacteria</taxon>
        <taxon>Burkholderiales</taxon>
        <taxon>Alcaligenaceae</taxon>
    </lineage>
</organism>
<comment type="caution">
    <text evidence="2">The sequence shown here is derived from an EMBL/GenBank/DDBJ whole genome shotgun (WGS) entry which is preliminary data.</text>
</comment>
<dbReference type="HOGENOM" id="CLU_153062_1_0_4"/>
<sequence length="113" mass="12367">MNTILFKTVHADANTARSGTVSFEFEGRILTAPGGISVAAALMQNQVLQFRDSPVSGQPRAPYCQMGICFECLVQINGVQNRQACMITIEEGMKIRMQHGQTTFAIVQTEDAE</sequence>
<proteinExistence type="predicted"/>
<dbReference type="Proteomes" id="UP000018733">
    <property type="component" value="Unassembled WGS sequence"/>
</dbReference>
<keyword evidence="1" id="KW-0560">Oxidoreductase</keyword>